<dbReference type="EMBL" id="LR796156">
    <property type="protein sequence ID" value="CAB4122060.1"/>
    <property type="molecule type" value="Genomic_DNA"/>
</dbReference>
<name>A0A6J5KPL1_9CAUD</name>
<evidence type="ECO:0000313" key="1">
    <source>
        <dbReference type="EMBL" id="CAB4122060.1"/>
    </source>
</evidence>
<proteinExistence type="predicted"/>
<organism evidence="1">
    <name type="scientific">uncultured Caudovirales phage</name>
    <dbReference type="NCBI Taxonomy" id="2100421"/>
    <lineage>
        <taxon>Viruses</taxon>
        <taxon>Duplodnaviria</taxon>
        <taxon>Heunggongvirae</taxon>
        <taxon>Uroviricota</taxon>
        <taxon>Caudoviricetes</taxon>
        <taxon>Peduoviridae</taxon>
        <taxon>Maltschvirus</taxon>
        <taxon>Maltschvirus maltsch</taxon>
    </lineage>
</organism>
<sequence length="415" mass="45591">MADNPFLTSANPMQILQQAQQVPEELQPELRGITRQQQLANMLTQQAFQQPNQGQMVSGRYVAPSFFQGIAPMVNAYLGQRSAEQADVKQAALAEKLREGGNAEMQRFNELMGQGTPESQAKAFQYAQTAKYSPLLRNIGEEVSKPRMYKEGDVFKFTNPANNKEITLGSGGEKLSTEIRTAAQMLGLPTDTAKWSPQQTQAVNNQVVALKRAGANNTSVNVQSFVPFNQQLQGDMAKSLVTNFGTLEKAPNEIGQIDRALDIIKDNKAFVGTGAETKANIANFFNNNFGTGIDPAKVGTTGELGSILYSRMADNLKKMDSTPTERQAKDMQKNFGNLGTDPNALTNILKMQKEIIADNVGRHNKRVKEATESGAKFAYDITVNVPKVEKPSVAPAGVDQQLWDHMDESQRKLFK</sequence>
<accession>A0A6J5KPL1</accession>
<protein>
    <submittedName>
        <fullName evidence="1">Uncharacterized protein</fullName>
    </submittedName>
</protein>
<gene>
    <name evidence="1" type="ORF">UFOVP20_49</name>
</gene>
<reference evidence="1" key="1">
    <citation type="submission" date="2020-04" db="EMBL/GenBank/DDBJ databases">
        <authorList>
            <person name="Chiriac C."/>
            <person name="Salcher M."/>
            <person name="Ghai R."/>
            <person name="Kavagutti S V."/>
        </authorList>
    </citation>
    <scope>NUCLEOTIDE SEQUENCE</scope>
</reference>